<keyword evidence="3" id="KW-1185">Reference proteome</keyword>
<dbReference type="InterPro" id="IPR052181">
    <property type="entry name" value="5hmC_binding"/>
</dbReference>
<dbReference type="InterPro" id="IPR015947">
    <property type="entry name" value="PUA-like_sf"/>
</dbReference>
<dbReference type="PANTHER" id="PTHR14087:SF7">
    <property type="entry name" value="THYMOCYTE NUCLEAR PROTEIN 1"/>
    <property type="match status" value="1"/>
</dbReference>
<dbReference type="PANTHER" id="PTHR14087">
    <property type="entry name" value="THYMOCYTE NUCLEAR PROTEIN 1"/>
    <property type="match status" value="1"/>
</dbReference>
<gene>
    <name evidence="2" type="ORF">B0O95_10175</name>
</gene>
<protein>
    <submittedName>
        <fullName evidence="2">Putative RNA-binding protein with PUA-like domain</fullName>
    </submittedName>
</protein>
<dbReference type="InterPro" id="IPR002740">
    <property type="entry name" value="EVE_domain"/>
</dbReference>
<evidence type="ECO:0000259" key="1">
    <source>
        <dbReference type="Pfam" id="PF01878"/>
    </source>
</evidence>
<dbReference type="CDD" id="cd21133">
    <property type="entry name" value="EVE"/>
    <property type="match status" value="1"/>
</dbReference>
<accession>A0A2P5KE58</accession>
<dbReference type="InterPro" id="IPR047197">
    <property type="entry name" value="THYN1-like_EVE"/>
</dbReference>
<name>A0A2P5KE58_9BURK</name>
<feature type="domain" description="EVE" evidence="1">
    <location>
        <begin position="57"/>
        <end position="203"/>
    </location>
</feature>
<organism evidence="2 3">
    <name type="scientific">Mycetohabitans endofungorum</name>
    <dbReference type="NCBI Taxonomy" id="417203"/>
    <lineage>
        <taxon>Bacteria</taxon>
        <taxon>Pseudomonadati</taxon>
        <taxon>Pseudomonadota</taxon>
        <taxon>Betaproteobacteria</taxon>
        <taxon>Burkholderiales</taxon>
        <taxon>Burkholderiaceae</taxon>
        <taxon>Mycetohabitans</taxon>
    </lineage>
</organism>
<dbReference type="Pfam" id="PF01878">
    <property type="entry name" value="EVE"/>
    <property type="match status" value="1"/>
</dbReference>
<dbReference type="EMBL" id="PRDW01000001">
    <property type="protein sequence ID" value="PPB84994.1"/>
    <property type="molecule type" value="Genomic_DNA"/>
</dbReference>
<dbReference type="Proteomes" id="UP000243096">
    <property type="component" value="Unassembled WGS sequence"/>
</dbReference>
<reference evidence="2 3" key="1">
    <citation type="submission" date="2018-01" db="EMBL/GenBank/DDBJ databases">
        <title>Genomic Encyclopedia of Type Strains, Phase III (KMG-III): the genomes of soil and plant-associated and newly described type strains.</title>
        <authorList>
            <person name="Whitman W."/>
        </authorList>
    </citation>
    <scope>NUCLEOTIDE SEQUENCE [LARGE SCALE GENOMIC DNA]</scope>
    <source>
        <strain evidence="2 3">HKI456</strain>
    </source>
</reference>
<dbReference type="Gene3D" id="3.10.590.10">
    <property type="entry name" value="ph1033 like domains"/>
    <property type="match status" value="1"/>
</dbReference>
<proteinExistence type="predicted"/>
<dbReference type="SUPFAM" id="SSF88697">
    <property type="entry name" value="PUA domain-like"/>
    <property type="match status" value="1"/>
</dbReference>
<evidence type="ECO:0000313" key="3">
    <source>
        <dbReference type="Proteomes" id="UP000243096"/>
    </source>
</evidence>
<comment type="caution">
    <text evidence="2">The sequence shown here is derived from an EMBL/GenBank/DDBJ whole genome shotgun (WGS) entry which is preliminary data.</text>
</comment>
<dbReference type="AlphaFoldDB" id="A0A2P5KE58"/>
<evidence type="ECO:0000313" key="2">
    <source>
        <dbReference type="EMBL" id="PPB84994.1"/>
    </source>
</evidence>
<sequence>MGVRVTLSDVPEVLLTATNSEPQVQDAGLAAKAGTLFGGIEPRFDAVFLFERPTAMRYWLMKSEPDEASIDDLAASPTRTLPWTGVRNYQARNFMRDSMQRGDGVLFYHSSCAEPGIAGLAEVASGPYADPTQFDAASPYYDPKSRRDAPRWLLVDVRFVKKLRLIPLGELRAHAALADMRVLARGNRLSITPVTPDQWCYITDTLAEPE</sequence>